<feature type="transmembrane region" description="Helical" evidence="1">
    <location>
        <begin position="107"/>
        <end position="125"/>
    </location>
</feature>
<dbReference type="EMBL" id="JAGSPB010000001">
    <property type="protein sequence ID" value="MBV7265411.1"/>
    <property type="molecule type" value="Genomic_DNA"/>
</dbReference>
<protein>
    <submittedName>
        <fullName evidence="2">Uncharacterized protein</fullName>
    </submittedName>
</protein>
<feature type="transmembrane region" description="Helical" evidence="1">
    <location>
        <begin position="44"/>
        <end position="62"/>
    </location>
</feature>
<feature type="transmembrane region" description="Helical" evidence="1">
    <location>
        <begin position="74"/>
        <end position="95"/>
    </location>
</feature>
<keyword evidence="1" id="KW-0472">Membrane</keyword>
<dbReference type="Proteomes" id="UP000699975">
    <property type="component" value="Unassembled WGS sequence"/>
</dbReference>
<organism evidence="2 3">
    <name type="scientific">Erythrobacter ani</name>
    <dbReference type="NCBI Taxonomy" id="2827235"/>
    <lineage>
        <taxon>Bacteria</taxon>
        <taxon>Pseudomonadati</taxon>
        <taxon>Pseudomonadota</taxon>
        <taxon>Alphaproteobacteria</taxon>
        <taxon>Sphingomonadales</taxon>
        <taxon>Erythrobacteraceae</taxon>
        <taxon>Erythrobacter/Porphyrobacter group</taxon>
        <taxon>Erythrobacter</taxon>
    </lineage>
</organism>
<comment type="caution">
    <text evidence="2">The sequence shown here is derived from an EMBL/GenBank/DDBJ whole genome shotgun (WGS) entry which is preliminary data.</text>
</comment>
<name>A0ABS6SK88_9SPHN</name>
<gene>
    <name evidence="2" type="ORF">KCG45_04410</name>
</gene>
<evidence type="ECO:0000313" key="3">
    <source>
        <dbReference type="Proteomes" id="UP000699975"/>
    </source>
</evidence>
<dbReference type="RefSeq" id="WP_218315869.1">
    <property type="nucleotide sequence ID" value="NZ_JAGSPB010000001.1"/>
</dbReference>
<reference evidence="2 3" key="1">
    <citation type="submission" date="2021-04" db="EMBL/GenBank/DDBJ databases">
        <authorList>
            <person name="Pira H."/>
            <person name="Risdian C."/>
            <person name="Wink J."/>
        </authorList>
    </citation>
    <scope>NUCLEOTIDE SEQUENCE [LARGE SCALE GENOMIC DNA]</scope>
    <source>
        <strain evidence="2 3">WH131</strain>
    </source>
</reference>
<keyword evidence="3" id="KW-1185">Reference proteome</keyword>
<proteinExistence type="predicted"/>
<feature type="transmembrane region" description="Helical" evidence="1">
    <location>
        <begin position="7"/>
        <end position="24"/>
    </location>
</feature>
<keyword evidence="1" id="KW-0812">Transmembrane</keyword>
<keyword evidence="1" id="KW-1133">Transmembrane helix</keyword>
<accession>A0ABS6SK88</accession>
<evidence type="ECO:0000313" key="2">
    <source>
        <dbReference type="EMBL" id="MBV7265411.1"/>
    </source>
</evidence>
<sequence>MNKNIGRLDWFFILPLFASATMIAEIDGPRESVTTITQFTQGAILVPATLVIAMAVAAGSAIDRRCSEEYMYQVLANSALVAVGTTMLVNLFWVIGMKAFDLPDMSAENMVGVTVLALVLSYYWFRWRGIAR</sequence>
<evidence type="ECO:0000256" key="1">
    <source>
        <dbReference type="SAM" id="Phobius"/>
    </source>
</evidence>